<feature type="domain" description="AB hydrolase-1" evidence="1">
    <location>
        <begin position="158"/>
        <end position="410"/>
    </location>
</feature>
<dbReference type="InterPro" id="IPR029058">
    <property type="entry name" value="AB_hydrolase_fold"/>
</dbReference>
<name>A0AAD5NW61_ACENE</name>
<keyword evidence="3" id="KW-1185">Reference proteome</keyword>
<reference evidence="2" key="2">
    <citation type="submission" date="2023-02" db="EMBL/GenBank/DDBJ databases">
        <authorList>
            <person name="Swenson N.G."/>
            <person name="Wegrzyn J.L."/>
            <person name="Mcevoy S.L."/>
        </authorList>
    </citation>
    <scope>NUCLEOTIDE SEQUENCE</scope>
    <source>
        <strain evidence="2">91603</strain>
        <tissue evidence="2">Leaf</tissue>
    </source>
</reference>
<dbReference type="InterPro" id="IPR000073">
    <property type="entry name" value="AB_hydrolase_1"/>
</dbReference>
<dbReference type="PANTHER" id="PTHR43689:SF14">
    <property type="entry name" value="LYSOPHOSPHOLIPASE BODYGUARD 4-RELATED"/>
    <property type="match status" value="1"/>
</dbReference>
<organism evidence="2 3">
    <name type="scientific">Acer negundo</name>
    <name type="common">Box elder</name>
    <dbReference type="NCBI Taxonomy" id="4023"/>
    <lineage>
        <taxon>Eukaryota</taxon>
        <taxon>Viridiplantae</taxon>
        <taxon>Streptophyta</taxon>
        <taxon>Embryophyta</taxon>
        <taxon>Tracheophyta</taxon>
        <taxon>Spermatophyta</taxon>
        <taxon>Magnoliopsida</taxon>
        <taxon>eudicotyledons</taxon>
        <taxon>Gunneridae</taxon>
        <taxon>Pentapetalae</taxon>
        <taxon>rosids</taxon>
        <taxon>malvids</taxon>
        <taxon>Sapindales</taxon>
        <taxon>Sapindaceae</taxon>
        <taxon>Hippocastanoideae</taxon>
        <taxon>Acereae</taxon>
        <taxon>Acer</taxon>
    </lineage>
</organism>
<sequence length="444" mass="51131">MPAATTFPGKWARTCATNFHSALSSIVFLFLDFLETLLCVIFRYLDEFFEGNPPHCYCDQKKRREQKLGEEEKNELSETLYGRKNVFRKMGFLGFARKFEECKKTSGGQLKNMNRWSDCICESCVSWTMNYDNKLHVVVKEPSQASVKDSTGNPIENVIFLHGFISSSSLWTETVFQNLSEPVKGNYRLISVDLLGFGKSPKPRDGLYTLREHLDMIEKSVICPFDLKYFHVVAHSMGCTIALAVAAKYAKSVKSVTLVAPLYLPSSKDEASFTVLNRLAERRLWPPLLFASSFMSWYEHLGRCVCFVICRNHRIWESTFKLLTRRREVHFMIMDLTKHTHHSAWHSMHNVICGGAKYVDDYLNTLIEYRIKMCVIQGDQDDVIPLECSINIKKKVPDAEVCIISNADHRTVILGREMEFTQSLERIWSSSSADTNTRWRNDVM</sequence>
<comment type="caution">
    <text evidence="2">The sequence shown here is derived from an EMBL/GenBank/DDBJ whole genome shotgun (WGS) entry which is preliminary data.</text>
</comment>
<proteinExistence type="predicted"/>
<protein>
    <recommendedName>
        <fullName evidence="1">AB hydrolase-1 domain-containing protein</fullName>
    </recommendedName>
</protein>
<evidence type="ECO:0000313" key="2">
    <source>
        <dbReference type="EMBL" id="KAI9185550.1"/>
    </source>
</evidence>
<accession>A0AAD5NW61</accession>
<dbReference type="EMBL" id="JAJSOW010000100">
    <property type="protein sequence ID" value="KAI9185550.1"/>
    <property type="molecule type" value="Genomic_DNA"/>
</dbReference>
<dbReference type="AlphaFoldDB" id="A0AAD5NW61"/>
<evidence type="ECO:0000313" key="3">
    <source>
        <dbReference type="Proteomes" id="UP001064489"/>
    </source>
</evidence>
<reference evidence="2" key="1">
    <citation type="journal article" date="2022" name="Plant J.">
        <title>Strategies of tolerance reflected in two North American maple genomes.</title>
        <authorList>
            <person name="McEvoy S.L."/>
            <person name="Sezen U.U."/>
            <person name="Trouern-Trend A."/>
            <person name="McMahon S.M."/>
            <person name="Schaberg P.G."/>
            <person name="Yang J."/>
            <person name="Wegrzyn J.L."/>
            <person name="Swenson N.G."/>
        </authorList>
    </citation>
    <scope>NUCLEOTIDE SEQUENCE</scope>
    <source>
        <strain evidence="2">91603</strain>
    </source>
</reference>
<dbReference type="Proteomes" id="UP001064489">
    <property type="component" value="Chromosome 3"/>
</dbReference>
<dbReference type="Gene3D" id="3.40.50.1820">
    <property type="entry name" value="alpha/beta hydrolase"/>
    <property type="match status" value="1"/>
</dbReference>
<dbReference type="SUPFAM" id="SSF53474">
    <property type="entry name" value="alpha/beta-Hydrolases"/>
    <property type="match status" value="1"/>
</dbReference>
<dbReference type="PANTHER" id="PTHR43689">
    <property type="entry name" value="HYDROLASE"/>
    <property type="match status" value="1"/>
</dbReference>
<gene>
    <name evidence="2" type="ORF">LWI28_008304</name>
</gene>
<dbReference type="PRINTS" id="PR00111">
    <property type="entry name" value="ABHYDROLASE"/>
</dbReference>
<dbReference type="Pfam" id="PF00561">
    <property type="entry name" value="Abhydrolase_1"/>
    <property type="match status" value="1"/>
</dbReference>
<evidence type="ECO:0000259" key="1">
    <source>
        <dbReference type="Pfam" id="PF00561"/>
    </source>
</evidence>